<evidence type="ECO:0000313" key="1">
    <source>
        <dbReference type="EMBL" id="KAF4386450.1"/>
    </source>
</evidence>
<keyword evidence="2" id="KW-1185">Reference proteome</keyword>
<reference evidence="1 2" key="1">
    <citation type="journal article" date="2020" name="bioRxiv">
        <title>Sequence and annotation of 42 cannabis genomes reveals extensive copy number variation in cannabinoid synthesis and pathogen resistance genes.</title>
        <authorList>
            <person name="Mckernan K.J."/>
            <person name="Helbert Y."/>
            <person name="Kane L.T."/>
            <person name="Ebling H."/>
            <person name="Zhang L."/>
            <person name="Liu B."/>
            <person name="Eaton Z."/>
            <person name="Mclaughlin S."/>
            <person name="Kingan S."/>
            <person name="Baybayan P."/>
            <person name="Concepcion G."/>
            <person name="Jordan M."/>
            <person name="Riva A."/>
            <person name="Barbazuk W."/>
            <person name="Harkins T."/>
        </authorList>
    </citation>
    <scope>NUCLEOTIDE SEQUENCE [LARGE SCALE GENOMIC DNA]</scope>
    <source>
        <strain evidence="2">cv. Jamaican Lion 4</strain>
        <tissue evidence="1">Leaf</tissue>
    </source>
</reference>
<gene>
    <name evidence="1" type="ORF">G4B88_006706</name>
</gene>
<dbReference type="AlphaFoldDB" id="A0A7J6GVP6"/>
<evidence type="ECO:0000313" key="2">
    <source>
        <dbReference type="Proteomes" id="UP000583929"/>
    </source>
</evidence>
<comment type="caution">
    <text evidence="1">The sequence shown here is derived from an EMBL/GenBank/DDBJ whole genome shotgun (WGS) entry which is preliminary data.</text>
</comment>
<accession>A0A7J6GVP6</accession>
<dbReference type="Proteomes" id="UP000583929">
    <property type="component" value="Unassembled WGS sequence"/>
</dbReference>
<protein>
    <submittedName>
        <fullName evidence="1">Uncharacterized protein</fullName>
    </submittedName>
</protein>
<sequence length="139" mass="16010">MVIIKGKRGIEGFIWIFLTVEESEKYLSGQATDTHIWIPNEVNELDLSSDLVNGRRLGVTVDPFLHACSVVSSVKVVKRKVTREMREKLGGDVGKVADYINLRTADRFDEWSCPLQYFDMRRHNFTWLPSFSKESHNCC</sequence>
<name>A0A7J6GVP6_CANSA</name>
<dbReference type="EMBL" id="JAATIQ010000081">
    <property type="protein sequence ID" value="KAF4386450.1"/>
    <property type="molecule type" value="Genomic_DNA"/>
</dbReference>
<proteinExistence type="predicted"/>
<organism evidence="1 2">
    <name type="scientific">Cannabis sativa</name>
    <name type="common">Hemp</name>
    <name type="synonym">Marijuana</name>
    <dbReference type="NCBI Taxonomy" id="3483"/>
    <lineage>
        <taxon>Eukaryota</taxon>
        <taxon>Viridiplantae</taxon>
        <taxon>Streptophyta</taxon>
        <taxon>Embryophyta</taxon>
        <taxon>Tracheophyta</taxon>
        <taxon>Spermatophyta</taxon>
        <taxon>Magnoliopsida</taxon>
        <taxon>eudicotyledons</taxon>
        <taxon>Gunneridae</taxon>
        <taxon>Pentapetalae</taxon>
        <taxon>rosids</taxon>
        <taxon>fabids</taxon>
        <taxon>Rosales</taxon>
        <taxon>Cannabaceae</taxon>
        <taxon>Cannabis</taxon>
    </lineage>
</organism>